<evidence type="ECO:0000256" key="2">
    <source>
        <dbReference type="ARBA" id="ARBA00022603"/>
    </source>
</evidence>
<sequence>MSKVRDVWSNLVLTLRKHNLPGASREARFLLSGVLSASPSHIYLYWDQDLSVEKIEKLNIMIKERLDGVPLQYILKEWEFFSLQFYLEKGVFIPRLDTESWLEEAIITIRSRYENQPVKLCDLCCGSGVIGLTVAYWLTKVQVVAIDRSKLACDLTQHNAQKLGLEERISVWQSDLFNEIQTTDELQFDFILSNPPYVKEEEWNTLSPEIRLHEPKDALVSGSEGLDLIYRILNESSPYLKSQGYLYIEHDPSQVEAIADLSLKTHFKKDHVIFDYQKRPRATVFRRN</sequence>
<evidence type="ECO:0000256" key="4">
    <source>
        <dbReference type="ARBA" id="ARBA00022691"/>
    </source>
</evidence>
<dbReference type="GO" id="GO:0003676">
    <property type="term" value="F:nucleic acid binding"/>
    <property type="evidence" value="ECO:0007669"/>
    <property type="project" value="InterPro"/>
</dbReference>
<feature type="domain" description="Release factor glutamine methyltransferase N-terminal" evidence="7">
    <location>
        <begin position="13"/>
        <end position="75"/>
    </location>
</feature>
<dbReference type="InterPro" id="IPR007848">
    <property type="entry name" value="Small_mtfrase_dom"/>
</dbReference>
<dbReference type="Gene3D" id="1.10.8.10">
    <property type="entry name" value="DNA helicase RuvA subunit, C-terminal domain"/>
    <property type="match status" value="1"/>
</dbReference>
<evidence type="ECO:0000256" key="5">
    <source>
        <dbReference type="ARBA" id="ARBA00048391"/>
    </source>
</evidence>
<dbReference type="PANTHER" id="PTHR18895">
    <property type="entry name" value="HEMK METHYLTRANSFERASE"/>
    <property type="match status" value="1"/>
</dbReference>
<dbReference type="PROSITE" id="PS00092">
    <property type="entry name" value="N6_MTASE"/>
    <property type="match status" value="1"/>
</dbReference>
<dbReference type="NCBIfam" id="TIGR00536">
    <property type="entry name" value="hemK_fam"/>
    <property type="match status" value="1"/>
</dbReference>
<proteinExistence type="predicted"/>
<comment type="caution">
    <text evidence="8">The sequence shown here is derived from an EMBL/GenBank/DDBJ whole genome shotgun (WGS) entry which is preliminary data.</text>
</comment>
<evidence type="ECO:0000259" key="7">
    <source>
        <dbReference type="Pfam" id="PF17827"/>
    </source>
</evidence>
<dbReference type="InterPro" id="IPR004556">
    <property type="entry name" value="HemK-like"/>
</dbReference>
<evidence type="ECO:0000256" key="3">
    <source>
        <dbReference type="ARBA" id="ARBA00022679"/>
    </source>
</evidence>
<dbReference type="GO" id="GO:0102559">
    <property type="term" value="F:peptide chain release factor N(5)-glutamine methyltransferase activity"/>
    <property type="evidence" value="ECO:0007669"/>
    <property type="project" value="UniProtKB-EC"/>
</dbReference>
<dbReference type="InterPro" id="IPR050320">
    <property type="entry name" value="N5-glutamine_MTase"/>
</dbReference>
<dbReference type="Pfam" id="PF17827">
    <property type="entry name" value="PrmC_N"/>
    <property type="match status" value="1"/>
</dbReference>
<dbReference type="PANTHER" id="PTHR18895:SF74">
    <property type="entry name" value="MTRF1L RELEASE FACTOR GLUTAMINE METHYLTRANSFERASE"/>
    <property type="match status" value="1"/>
</dbReference>
<dbReference type="CDD" id="cd02440">
    <property type="entry name" value="AdoMet_MTases"/>
    <property type="match status" value="1"/>
</dbReference>
<reference evidence="8" key="1">
    <citation type="submission" date="2017-02" db="EMBL/GenBank/DDBJ databases">
        <title>Delving into the versatile metabolic prowess of the omnipresent phylum Bacteroidetes.</title>
        <authorList>
            <person name="Nobu M.K."/>
            <person name="Mei R."/>
            <person name="Narihiro T."/>
            <person name="Kuroda K."/>
            <person name="Liu W.-T."/>
        </authorList>
    </citation>
    <scope>NUCLEOTIDE SEQUENCE</scope>
    <source>
        <strain evidence="8">ADurb.Bin276</strain>
    </source>
</reference>
<dbReference type="InterPro" id="IPR040758">
    <property type="entry name" value="PrmC_N"/>
</dbReference>
<dbReference type="NCBIfam" id="TIGR03534">
    <property type="entry name" value="RF_mod_PrmC"/>
    <property type="match status" value="1"/>
</dbReference>
<keyword evidence="2 8" id="KW-0489">Methyltransferase</keyword>
<feature type="domain" description="Methyltransferase small" evidence="6">
    <location>
        <begin position="118"/>
        <end position="205"/>
    </location>
</feature>
<evidence type="ECO:0000313" key="8">
    <source>
        <dbReference type="EMBL" id="OQA60140.1"/>
    </source>
</evidence>
<dbReference type="Proteomes" id="UP000485569">
    <property type="component" value="Unassembled WGS sequence"/>
</dbReference>
<dbReference type="InterPro" id="IPR029063">
    <property type="entry name" value="SAM-dependent_MTases_sf"/>
</dbReference>
<comment type="catalytic activity">
    <reaction evidence="5">
        <text>L-glutaminyl-[peptide chain release factor] + S-adenosyl-L-methionine = N(5)-methyl-L-glutaminyl-[peptide chain release factor] + S-adenosyl-L-homocysteine + H(+)</text>
        <dbReference type="Rhea" id="RHEA:42896"/>
        <dbReference type="Rhea" id="RHEA-COMP:10271"/>
        <dbReference type="Rhea" id="RHEA-COMP:10272"/>
        <dbReference type="ChEBI" id="CHEBI:15378"/>
        <dbReference type="ChEBI" id="CHEBI:30011"/>
        <dbReference type="ChEBI" id="CHEBI:57856"/>
        <dbReference type="ChEBI" id="CHEBI:59789"/>
        <dbReference type="ChEBI" id="CHEBI:61891"/>
        <dbReference type="EC" id="2.1.1.297"/>
    </reaction>
</comment>
<dbReference type="InterPro" id="IPR002052">
    <property type="entry name" value="DNA_methylase_N6_adenine_CS"/>
</dbReference>
<organism evidence="8">
    <name type="scientific">Candidatus Atribacter allofermentans</name>
    <dbReference type="NCBI Taxonomy" id="1852833"/>
    <lineage>
        <taxon>Bacteria</taxon>
        <taxon>Pseudomonadati</taxon>
        <taxon>Atribacterota</taxon>
        <taxon>Atribacteria</taxon>
        <taxon>Atribacterales</taxon>
        <taxon>Atribacteraceae</taxon>
        <taxon>Atribacter</taxon>
    </lineage>
</organism>
<dbReference type="AlphaFoldDB" id="A0A1V5T045"/>
<dbReference type="EC" id="2.1.1.297" evidence="1"/>
<keyword evidence="4" id="KW-0949">S-adenosyl-L-methionine</keyword>
<dbReference type="SUPFAM" id="SSF53335">
    <property type="entry name" value="S-adenosyl-L-methionine-dependent methyltransferases"/>
    <property type="match status" value="1"/>
</dbReference>
<name>A0A1V5T045_9BACT</name>
<dbReference type="GO" id="GO:0032259">
    <property type="term" value="P:methylation"/>
    <property type="evidence" value="ECO:0007669"/>
    <property type="project" value="UniProtKB-KW"/>
</dbReference>
<keyword evidence="3 8" id="KW-0808">Transferase</keyword>
<dbReference type="EMBL" id="MWBQ01000040">
    <property type="protein sequence ID" value="OQA60140.1"/>
    <property type="molecule type" value="Genomic_DNA"/>
</dbReference>
<dbReference type="Pfam" id="PF05175">
    <property type="entry name" value="MTS"/>
    <property type="match status" value="1"/>
</dbReference>
<evidence type="ECO:0000259" key="6">
    <source>
        <dbReference type="Pfam" id="PF05175"/>
    </source>
</evidence>
<protein>
    <recommendedName>
        <fullName evidence="1">peptide chain release factor N(5)-glutamine methyltransferase</fullName>
        <ecNumber evidence="1">2.1.1.297</ecNumber>
    </recommendedName>
</protein>
<accession>A0A1V5T045</accession>
<dbReference type="InterPro" id="IPR019874">
    <property type="entry name" value="RF_methyltr_PrmC"/>
</dbReference>
<evidence type="ECO:0000256" key="1">
    <source>
        <dbReference type="ARBA" id="ARBA00012771"/>
    </source>
</evidence>
<gene>
    <name evidence="8" type="primary">prmC</name>
    <name evidence="8" type="ORF">BWY41_00683</name>
</gene>
<dbReference type="Gene3D" id="3.40.50.150">
    <property type="entry name" value="Vaccinia Virus protein VP39"/>
    <property type="match status" value="1"/>
</dbReference>